<evidence type="ECO:0000313" key="2">
    <source>
        <dbReference type="Proteomes" id="UP001165186"/>
    </source>
</evidence>
<keyword evidence="1" id="KW-0418">Kinase</keyword>
<keyword evidence="1" id="KW-0808">Transferase</keyword>
<protein>
    <submittedName>
        <fullName evidence="1">STE protein kinase</fullName>
    </submittedName>
</protein>
<proteinExistence type="predicted"/>
<name>A0ACB5SR40_9PEZI</name>
<gene>
    <name evidence="1" type="primary">g3339</name>
    <name evidence="1" type="ORF">NpPPO83_00003339</name>
</gene>
<organism evidence="1 2">
    <name type="scientific">Neofusicoccum parvum</name>
    <dbReference type="NCBI Taxonomy" id="310453"/>
    <lineage>
        <taxon>Eukaryota</taxon>
        <taxon>Fungi</taxon>
        <taxon>Dikarya</taxon>
        <taxon>Ascomycota</taxon>
        <taxon>Pezizomycotina</taxon>
        <taxon>Dothideomycetes</taxon>
        <taxon>Dothideomycetes incertae sedis</taxon>
        <taxon>Botryosphaeriales</taxon>
        <taxon>Botryosphaeriaceae</taxon>
        <taxon>Neofusicoccum</taxon>
    </lineage>
</organism>
<accession>A0ACB5SR40</accession>
<evidence type="ECO:0000313" key="1">
    <source>
        <dbReference type="EMBL" id="GME53261.1"/>
    </source>
</evidence>
<keyword evidence="2" id="KW-1185">Reference proteome</keyword>
<comment type="caution">
    <text evidence="1">The sequence shown here is derived from an EMBL/GenBank/DDBJ whole genome shotgun (WGS) entry which is preliminary data.</text>
</comment>
<sequence>MESRRNEYLREWRPGNTLAVGGTARCVLMVREAVAKIIVQRYCERGQPLPPHEFTVCRLLKRGDPCRDADLIVDMFEWYPDTPNPGECTILMPRANDDLCRWIERRCRDPNGAFYTPDERLLRHIFLELAKAVAFMHSGSDFQHHRCPGFVHRDIKPGNVLVFTDPDDPDLPALRLADLGSAREVGASRSSDGEDAESIFTPGYSPPEFGYGRSWTTDCDVFSLGATIHYCAFRRTPYIKLEDTVAGLSDHHMGGSVLEPVSLRGRGWREGRDGPVLSFSDGFADILASTLSEDPDRRPSAAELVEILGQLRPGRPKQVVSRQVKPEPEWV</sequence>
<reference evidence="1" key="1">
    <citation type="submission" date="2024-09" db="EMBL/GenBank/DDBJ databases">
        <title>Draft Genome Sequences of Neofusicoccum parvum.</title>
        <authorList>
            <person name="Ashida A."/>
            <person name="Camagna M."/>
            <person name="Tanaka A."/>
            <person name="Takemoto D."/>
        </authorList>
    </citation>
    <scope>NUCLEOTIDE SEQUENCE</scope>
    <source>
        <strain evidence="1">PPO83</strain>
    </source>
</reference>
<dbReference type="Proteomes" id="UP001165186">
    <property type="component" value="Unassembled WGS sequence"/>
</dbReference>
<dbReference type="EMBL" id="BSXG01000200">
    <property type="protein sequence ID" value="GME53261.1"/>
    <property type="molecule type" value="Genomic_DNA"/>
</dbReference>